<accession>A0A834Z3C9</accession>
<dbReference type="Proteomes" id="UP000655225">
    <property type="component" value="Unassembled WGS sequence"/>
</dbReference>
<dbReference type="PANTHER" id="PTHR31083:SF5">
    <property type="entry name" value="PROTEIN SOSEKI 1"/>
    <property type="match status" value="1"/>
</dbReference>
<evidence type="ECO:0000256" key="3">
    <source>
        <dbReference type="ARBA" id="ARBA00022475"/>
    </source>
</evidence>
<comment type="caution">
    <text evidence="9">The sequence shown here is derived from an EMBL/GenBank/DDBJ whole genome shotgun (WGS) entry which is preliminary data.</text>
</comment>
<comment type="similarity">
    <text evidence="7">Belongs to the SOSEKI family.</text>
</comment>
<reference evidence="9 10" key="1">
    <citation type="submission" date="2020-04" db="EMBL/GenBank/DDBJ databases">
        <title>Plant Genome Project.</title>
        <authorList>
            <person name="Zhang R.-G."/>
        </authorList>
    </citation>
    <scope>NUCLEOTIDE SEQUENCE [LARGE SCALE GENOMIC DNA]</scope>
    <source>
        <strain evidence="9">YNK0</strain>
        <tissue evidence="9">Leaf</tissue>
    </source>
</reference>
<protein>
    <recommendedName>
        <fullName evidence="8">SOSEKI DIX-like domain-containing protein</fullName>
    </recommendedName>
</protein>
<dbReference type="GO" id="GO:0005886">
    <property type="term" value="C:plasma membrane"/>
    <property type="evidence" value="ECO:0007669"/>
    <property type="project" value="UniProtKB-SubCell"/>
</dbReference>
<dbReference type="PANTHER" id="PTHR31083">
    <property type="entry name" value="UPSTREAM OF FLC PROTEIN (DUF966)"/>
    <property type="match status" value="1"/>
</dbReference>
<keyword evidence="4" id="KW-0132">Cell division</keyword>
<keyword evidence="3" id="KW-1003">Cell membrane</keyword>
<evidence type="ECO:0000256" key="6">
    <source>
        <dbReference type="ARBA" id="ARBA00023306"/>
    </source>
</evidence>
<dbReference type="GO" id="GO:0051258">
    <property type="term" value="P:protein polymerization"/>
    <property type="evidence" value="ECO:0007669"/>
    <property type="project" value="UniProtKB-ARBA"/>
</dbReference>
<dbReference type="GO" id="GO:0051301">
    <property type="term" value="P:cell division"/>
    <property type="evidence" value="ECO:0007669"/>
    <property type="project" value="UniProtKB-KW"/>
</dbReference>
<evidence type="ECO:0000256" key="2">
    <source>
        <dbReference type="ARBA" id="ARBA00022473"/>
    </source>
</evidence>
<dbReference type="AlphaFoldDB" id="A0A834Z3C9"/>
<sequence length="173" mass="20251">MGPNGVGVEEVRRVHIIYFLCRMGKIEHPHLIRINHLNRNGVRLRCKICMVFSRRYKTSYVWQDLLDDDLIPPILDNEMNTSSKGLKCQQYPLHKEFDICHWFHDKNKHDGLCRQCGKSFKSEKIHIHIKTCKGLNFLAKSNRAFNVVVEKTTSHRSMDASSDEPIMGYLLIR</sequence>
<keyword evidence="5" id="KW-0472">Membrane</keyword>
<dbReference type="InterPro" id="IPR010369">
    <property type="entry name" value="SOK"/>
</dbReference>
<dbReference type="InterPro" id="IPR048351">
    <property type="entry name" value="SOK_DIX"/>
</dbReference>
<evidence type="ECO:0000313" key="10">
    <source>
        <dbReference type="Proteomes" id="UP000655225"/>
    </source>
</evidence>
<evidence type="ECO:0000256" key="1">
    <source>
        <dbReference type="ARBA" id="ARBA00004413"/>
    </source>
</evidence>
<organism evidence="9 10">
    <name type="scientific">Tetracentron sinense</name>
    <name type="common">Spur-leaf</name>
    <dbReference type="NCBI Taxonomy" id="13715"/>
    <lineage>
        <taxon>Eukaryota</taxon>
        <taxon>Viridiplantae</taxon>
        <taxon>Streptophyta</taxon>
        <taxon>Embryophyta</taxon>
        <taxon>Tracheophyta</taxon>
        <taxon>Spermatophyta</taxon>
        <taxon>Magnoliopsida</taxon>
        <taxon>Trochodendrales</taxon>
        <taxon>Trochodendraceae</taxon>
        <taxon>Tetracentron</taxon>
    </lineage>
</organism>
<name>A0A834Z3C9_TETSI</name>
<dbReference type="EMBL" id="JABCRI010000011">
    <property type="protein sequence ID" value="KAF8398565.1"/>
    <property type="molecule type" value="Genomic_DNA"/>
</dbReference>
<dbReference type="OrthoDB" id="1907705at2759"/>
<proteinExistence type="inferred from homology"/>
<dbReference type="Pfam" id="PF06136">
    <property type="entry name" value="SOK"/>
    <property type="match status" value="1"/>
</dbReference>
<evidence type="ECO:0000256" key="5">
    <source>
        <dbReference type="ARBA" id="ARBA00023136"/>
    </source>
</evidence>
<gene>
    <name evidence="9" type="ORF">HHK36_017496</name>
</gene>
<evidence type="ECO:0000256" key="4">
    <source>
        <dbReference type="ARBA" id="ARBA00022618"/>
    </source>
</evidence>
<keyword evidence="10" id="KW-1185">Reference proteome</keyword>
<evidence type="ECO:0000259" key="8">
    <source>
        <dbReference type="Pfam" id="PF06136"/>
    </source>
</evidence>
<evidence type="ECO:0000256" key="7">
    <source>
        <dbReference type="ARBA" id="ARBA00024211"/>
    </source>
</evidence>
<evidence type="ECO:0000313" key="9">
    <source>
        <dbReference type="EMBL" id="KAF8398565.1"/>
    </source>
</evidence>
<keyword evidence="6" id="KW-0131">Cell cycle</keyword>
<feature type="domain" description="SOSEKI DIX-like" evidence="8">
    <location>
        <begin position="14"/>
        <end position="78"/>
    </location>
</feature>
<keyword evidence="2" id="KW-0217">Developmental protein</keyword>
<comment type="subcellular location">
    <subcellularLocation>
        <location evidence="1">Cell membrane</location>
        <topology evidence="1">Peripheral membrane protein</topology>
        <orientation evidence="1">Cytoplasmic side</orientation>
    </subcellularLocation>
</comment>